<name>A0AAV0T3Q3_HYABA</name>
<accession>A0AAV0T3Q3</accession>
<proteinExistence type="predicted"/>
<dbReference type="AlphaFoldDB" id="A0AAV0T3Q3"/>
<feature type="transmembrane region" description="Helical" evidence="2">
    <location>
        <begin position="182"/>
        <end position="201"/>
    </location>
</feature>
<keyword evidence="1" id="KW-0175">Coiled coil</keyword>
<feature type="transmembrane region" description="Helical" evidence="2">
    <location>
        <begin position="263"/>
        <end position="285"/>
    </location>
</feature>
<feature type="transmembrane region" description="Helical" evidence="2">
    <location>
        <begin position="128"/>
        <end position="144"/>
    </location>
</feature>
<feature type="transmembrane region" description="Helical" evidence="2">
    <location>
        <begin position="73"/>
        <end position="92"/>
    </location>
</feature>
<dbReference type="Proteomes" id="UP001162031">
    <property type="component" value="Unassembled WGS sequence"/>
</dbReference>
<feature type="coiled-coil region" evidence="1">
    <location>
        <begin position="589"/>
        <end position="641"/>
    </location>
</feature>
<evidence type="ECO:0000313" key="4">
    <source>
        <dbReference type="Proteomes" id="UP001162031"/>
    </source>
</evidence>
<keyword evidence="4" id="KW-1185">Reference proteome</keyword>
<feature type="transmembrane region" description="Helical" evidence="2">
    <location>
        <begin position="297"/>
        <end position="314"/>
    </location>
</feature>
<keyword evidence="2" id="KW-0812">Transmembrane</keyword>
<reference evidence="3" key="1">
    <citation type="submission" date="2022-12" db="EMBL/GenBank/DDBJ databases">
        <authorList>
            <person name="Webb A."/>
        </authorList>
    </citation>
    <scope>NUCLEOTIDE SEQUENCE</scope>
    <source>
        <strain evidence="3">Hp1</strain>
    </source>
</reference>
<feature type="transmembrane region" description="Helical" evidence="2">
    <location>
        <begin position="352"/>
        <end position="374"/>
    </location>
</feature>
<feature type="transmembrane region" description="Helical" evidence="2">
    <location>
        <begin position="151"/>
        <end position="170"/>
    </location>
</feature>
<dbReference type="EMBL" id="CANTFL010000090">
    <property type="protein sequence ID" value="CAI5713534.1"/>
    <property type="molecule type" value="Genomic_DNA"/>
</dbReference>
<protein>
    <submittedName>
        <fullName evidence="3">Uncharacterized protein</fullName>
    </submittedName>
</protein>
<keyword evidence="2" id="KW-1133">Transmembrane helix</keyword>
<feature type="transmembrane region" description="Helical" evidence="2">
    <location>
        <begin position="104"/>
        <end position="122"/>
    </location>
</feature>
<feature type="coiled-coil region" evidence="1">
    <location>
        <begin position="697"/>
        <end position="738"/>
    </location>
</feature>
<evidence type="ECO:0000256" key="2">
    <source>
        <dbReference type="SAM" id="Phobius"/>
    </source>
</evidence>
<keyword evidence="2" id="KW-0472">Membrane</keyword>
<comment type="caution">
    <text evidence="3">The sequence shown here is derived from an EMBL/GenBank/DDBJ whole genome shotgun (WGS) entry which is preliminary data.</text>
</comment>
<organism evidence="3 4">
    <name type="scientific">Hyaloperonospora brassicae</name>
    <name type="common">Brassica downy mildew</name>
    <name type="synonym">Peronospora brassicae</name>
    <dbReference type="NCBI Taxonomy" id="162125"/>
    <lineage>
        <taxon>Eukaryota</taxon>
        <taxon>Sar</taxon>
        <taxon>Stramenopiles</taxon>
        <taxon>Oomycota</taxon>
        <taxon>Peronosporomycetes</taxon>
        <taxon>Peronosporales</taxon>
        <taxon>Peronosporaceae</taxon>
        <taxon>Hyaloperonospora</taxon>
    </lineage>
</organism>
<feature type="transmembrane region" description="Helical" evidence="2">
    <location>
        <begin position="321"/>
        <end position="346"/>
    </location>
</feature>
<gene>
    <name evidence="3" type="ORF">HBR001_LOCUS1065</name>
</gene>
<sequence>MDRHKKSERLHSTVRLNQFTLQFEDSRLERAYQARLHPRKRALWLRSLLPAAASQILFALADGLESPVENLLVTVPTRVLLAMLQVATWLLVRWNLVRVREQTMLMVSVASGIPTLLLYALQRARLCQWDALFVTFGLSFYTIPKVTPLGYVSSFYGSWATAAVYTVLSFGVRPPLQLAESVLGIFFLVPMVWVFNTIAYYSEYNSRERFALHRRLRRESITLAVACTPENGGAVRQGPEDDGWLLLHALFLRGRITANTKNGTASFVVAVILWGAFTLGSWTSLPDTLKFVDEATGWAWFSHCAGVTVFLVVMTRRLRWLLVMPVFGSFLLWVMSLAMPASWIIFSAHSVGYGLLLASVVIAMGVFGWFLCAWRELVSFLTRSCFLYPQLQAGMEKEYPLLVRIVSEYTAGFDPEVLDGRVPTATAMDSLGTQVSDTSAASPPKVGPEKVCTKVVASVAIKQPTEKTKSNRLHREVERRNLSAKDKCLAGTTLIPSGVSPAKEDAVVTNDASSDRKMVSVLPSFKPGKCFFCSKNDAEHFVPACGMWGKWTHWRMNQQHHLDNSPTAPKGVVSKATVAVSMCTSYCDLQNEKSQLEAHVQQEENENAKLAKELTACKEREQNLSQENVKLRAKLHAKEEKHAASLRQWEARLEEKIGAVQKETNWLAHEHKRRAKTSEAAQVAALRKQLAASEFLVQEAHTRIQSANEEAAALRTSLTKYEEDAVEWRSKAEEYKKQLLGMKLRLHHQPLGRLQPCVASSASDCSFTSTAVEESLVNAAPEATLQTLQPVGRLPYAQSLEIEGLRESSRHSHDNVNYAQRWRLLQGYDICKGTDSYSAADAPNR</sequence>
<feature type="transmembrane region" description="Helical" evidence="2">
    <location>
        <begin position="43"/>
        <end position="61"/>
    </location>
</feature>
<evidence type="ECO:0000256" key="1">
    <source>
        <dbReference type="SAM" id="Coils"/>
    </source>
</evidence>
<evidence type="ECO:0000313" key="3">
    <source>
        <dbReference type="EMBL" id="CAI5713534.1"/>
    </source>
</evidence>